<accession>A0A6V8K160</accession>
<dbReference type="NCBIfam" id="NF038083">
    <property type="entry name" value="CU044_5270_fam"/>
    <property type="match status" value="1"/>
</dbReference>
<evidence type="ECO:0000313" key="2">
    <source>
        <dbReference type="EMBL" id="GFJ78842.1"/>
    </source>
</evidence>
<keyword evidence="1" id="KW-0812">Transmembrane</keyword>
<keyword evidence="1" id="KW-0472">Membrane</keyword>
<dbReference type="Proteomes" id="UP000482800">
    <property type="component" value="Unassembled WGS sequence"/>
</dbReference>
<keyword evidence="3" id="KW-1185">Reference proteome</keyword>
<feature type="transmembrane region" description="Helical" evidence="1">
    <location>
        <begin position="38"/>
        <end position="60"/>
    </location>
</feature>
<comment type="caution">
    <text evidence="2">The sequence shown here is derived from an EMBL/GenBank/DDBJ whole genome shotgun (WGS) entry which is preliminary data.</text>
</comment>
<reference evidence="2 3" key="1">
    <citation type="submission" date="2020-03" db="EMBL/GenBank/DDBJ databases">
        <title>Whole genome shotgun sequence of Phytohabitans houttuyneae NBRC 108639.</title>
        <authorList>
            <person name="Komaki H."/>
            <person name="Tamura T."/>
        </authorList>
    </citation>
    <scope>NUCLEOTIDE SEQUENCE [LARGE SCALE GENOMIC DNA]</scope>
    <source>
        <strain evidence="2 3">NBRC 108639</strain>
    </source>
</reference>
<name>A0A6V8K160_9ACTN</name>
<gene>
    <name evidence="2" type="ORF">Phou_030220</name>
</gene>
<organism evidence="2 3">
    <name type="scientific">Phytohabitans houttuyneae</name>
    <dbReference type="NCBI Taxonomy" id="1076126"/>
    <lineage>
        <taxon>Bacteria</taxon>
        <taxon>Bacillati</taxon>
        <taxon>Actinomycetota</taxon>
        <taxon>Actinomycetes</taxon>
        <taxon>Micromonosporales</taxon>
        <taxon>Micromonosporaceae</taxon>
    </lineage>
</organism>
<keyword evidence="1" id="KW-1133">Transmembrane helix</keyword>
<evidence type="ECO:0000256" key="1">
    <source>
        <dbReference type="SAM" id="Phobius"/>
    </source>
</evidence>
<evidence type="ECO:0000313" key="3">
    <source>
        <dbReference type="Proteomes" id="UP000482800"/>
    </source>
</evidence>
<reference evidence="2 3" key="2">
    <citation type="submission" date="2020-03" db="EMBL/GenBank/DDBJ databases">
        <authorList>
            <person name="Ichikawa N."/>
            <person name="Kimura A."/>
            <person name="Kitahashi Y."/>
            <person name="Uohara A."/>
        </authorList>
    </citation>
    <scope>NUCLEOTIDE SEQUENCE [LARGE SCALE GENOMIC DNA]</scope>
    <source>
        <strain evidence="2 3">NBRC 108639</strain>
    </source>
</reference>
<dbReference type="RefSeq" id="WP_173056519.1">
    <property type="nucleotide sequence ID" value="NZ_BAABGO010000001.1"/>
</dbReference>
<protein>
    <submittedName>
        <fullName evidence="2">Uncharacterized protein</fullName>
    </submittedName>
</protein>
<dbReference type="InterPro" id="IPR047789">
    <property type="entry name" value="CU044_5270-like"/>
</dbReference>
<proteinExistence type="predicted"/>
<dbReference type="AlphaFoldDB" id="A0A6V8K160"/>
<sequence>MRDLRGDLAPADEYTMDRIRTALVHEAHRPAPRSRRMWRVVAVPALAAAVAGVLLVAAPWTGTRDEPATAPQRSAAEVLAGAALAAEHGLAVRPDQFVFVESIQVEATCAGGAEGWHCEGEGGESAALTRQVWLSADGRRPGLLNVQPRGSGSGWWTTKLANCPRGVWTISRNGRSIDCDRAPGPGADRSSAPADAAAMEEYLRERPGGDVFTAAADLLRDNYLRPESQVALYQVVGRQPGVTAKDGVVDAAGRRGVSVGVARDGIRVELIFDGTTYKYLGERVLRGEKVVRESAQLRVAIVDRAGQLP</sequence>
<dbReference type="EMBL" id="BLPF01000001">
    <property type="protein sequence ID" value="GFJ78842.1"/>
    <property type="molecule type" value="Genomic_DNA"/>
</dbReference>